<dbReference type="Pfam" id="PF13966">
    <property type="entry name" value="zf-RVT"/>
    <property type="match status" value="1"/>
</dbReference>
<proteinExistence type="predicted"/>
<keyword evidence="3" id="KW-1185">Reference proteome</keyword>
<dbReference type="EMBL" id="QGKV02000649">
    <property type="protein sequence ID" value="KAF3581605.1"/>
    <property type="molecule type" value="Genomic_DNA"/>
</dbReference>
<protein>
    <recommendedName>
        <fullName evidence="1">Reverse transcriptase zinc-binding domain-containing protein</fullName>
    </recommendedName>
</protein>
<name>A0ABQ7DW42_BRACR</name>
<sequence length="255" mass="30115">MGEIGTQKLGVVRNARICDVFVDGDWWFRRCRDRIFQELVHDTKDFPLQLVENVSDEALWWSGEGSFDVKFISSTTWDLIRKQGDSVDWSRLVWFPQGVPRFAFIPWLAIRDRLPTGHHTSQWGQPQGCLFCGEPDETRDHLYFACPYTFTLWIRVVGNLFGRDLDRDWETTMLWLLTGSYDSLTYILLRLVLQVSIYYIWRERNERKHNGLAKPVDHLAPLIDKTVRSRITSTGYSRKPKLQGLMRRWFEVHTT</sequence>
<evidence type="ECO:0000313" key="3">
    <source>
        <dbReference type="Proteomes" id="UP000266723"/>
    </source>
</evidence>
<evidence type="ECO:0000313" key="2">
    <source>
        <dbReference type="EMBL" id="KAF3581605.1"/>
    </source>
</evidence>
<dbReference type="InterPro" id="IPR026960">
    <property type="entry name" value="RVT-Znf"/>
</dbReference>
<reference evidence="2 3" key="1">
    <citation type="journal article" date="2020" name="BMC Genomics">
        <title>Intraspecific diversification of the crop wild relative Brassica cretica Lam. using demographic model selection.</title>
        <authorList>
            <person name="Kioukis A."/>
            <person name="Michalopoulou V.A."/>
            <person name="Briers L."/>
            <person name="Pirintsos S."/>
            <person name="Studholme D.J."/>
            <person name="Pavlidis P."/>
            <person name="Sarris P.F."/>
        </authorList>
    </citation>
    <scope>NUCLEOTIDE SEQUENCE [LARGE SCALE GENOMIC DNA]</scope>
    <source>
        <strain evidence="3">cv. PFS-1207/04</strain>
    </source>
</reference>
<gene>
    <name evidence="2" type="ORF">DY000_02033669</name>
</gene>
<comment type="caution">
    <text evidence="2">The sequence shown here is derived from an EMBL/GenBank/DDBJ whole genome shotgun (WGS) entry which is preliminary data.</text>
</comment>
<accession>A0ABQ7DW42</accession>
<dbReference type="Proteomes" id="UP000266723">
    <property type="component" value="Unassembled WGS sequence"/>
</dbReference>
<organism evidence="2 3">
    <name type="scientific">Brassica cretica</name>
    <name type="common">Mustard</name>
    <dbReference type="NCBI Taxonomy" id="69181"/>
    <lineage>
        <taxon>Eukaryota</taxon>
        <taxon>Viridiplantae</taxon>
        <taxon>Streptophyta</taxon>
        <taxon>Embryophyta</taxon>
        <taxon>Tracheophyta</taxon>
        <taxon>Spermatophyta</taxon>
        <taxon>Magnoliopsida</taxon>
        <taxon>eudicotyledons</taxon>
        <taxon>Gunneridae</taxon>
        <taxon>Pentapetalae</taxon>
        <taxon>rosids</taxon>
        <taxon>malvids</taxon>
        <taxon>Brassicales</taxon>
        <taxon>Brassicaceae</taxon>
        <taxon>Brassiceae</taxon>
        <taxon>Brassica</taxon>
    </lineage>
</organism>
<feature type="domain" description="Reverse transcriptase zinc-binding" evidence="1">
    <location>
        <begin position="71"/>
        <end position="153"/>
    </location>
</feature>
<evidence type="ECO:0000259" key="1">
    <source>
        <dbReference type="Pfam" id="PF13966"/>
    </source>
</evidence>